<feature type="transmembrane region" description="Helical" evidence="1">
    <location>
        <begin position="475"/>
        <end position="494"/>
    </location>
</feature>
<proteinExistence type="predicted"/>
<dbReference type="RefSeq" id="WP_004078671.1">
    <property type="nucleotide sequence ID" value="NZ_CM001436.1"/>
</dbReference>
<dbReference type="PATRIC" id="fig|937775.9.peg.2668"/>
<accession>H1Z2L2</accession>
<dbReference type="InParanoid" id="H1Z2L2"/>
<protein>
    <submittedName>
        <fullName evidence="2">Uncharacterized protein</fullName>
    </submittedName>
</protein>
<dbReference type="Proteomes" id="UP000005741">
    <property type="component" value="Chromosome"/>
</dbReference>
<dbReference type="EMBL" id="CM001436">
    <property type="protein sequence ID" value="EHQ36415.1"/>
    <property type="molecule type" value="Genomic_DNA"/>
</dbReference>
<keyword evidence="1" id="KW-1133">Transmembrane helix</keyword>
<dbReference type="STRING" id="937775.Metlim_2362"/>
<keyword evidence="1" id="KW-0472">Membrane</keyword>
<reference evidence="2 3" key="1">
    <citation type="submission" date="2011-10" db="EMBL/GenBank/DDBJ databases">
        <title>The Improved High-Quality Draft genome of Methanoplanus limicola DSM 2279.</title>
        <authorList>
            <consortium name="US DOE Joint Genome Institute (JGI-PGF)"/>
            <person name="Lucas S."/>
            <person name="Copeland A."/>
            <person name="Lapidus A."/>
            <person name="Glavina del Rio T."/>
            <person name="Dalin E."/>
            <person name="Tice H."/>
            <person name="Bruce D."/>
            <person name="Goodwin L."/>
            <person name="Pitluck S."/>
            <person name="Peters L."/>
            <person name="Mikhailova N."/>
            <person name="Lu M."/>
            <person name="Kyrpides N."/>
            <person name="Mavromatis K."/>
            <person name="Ivanova N."/>
            <person name="Markowitz V."/>
            <person name="Cheng J.-F."/>
            <person name="Hugenholtz P."/>
            <person name="Woyke T."/>
            <person name="Wu D."/>
            <person name="Wirth R."/>
            <person name="Brambilla E.-M."/>
            <person name="Klenk H.-P."/>
            <person name="Eisen J.A."/>
        </authorList>
    </citation>
    <scope>NUCLEOTIDE SEQUENCE [LARGE SCALE GENOMIC DNA]</scope>
    <source>
        <strain evidence="2 3">DSM 2279</strain>
    </source>
</reference>
<dbReference type="HOGENOM" id="CLU_543614_0_0_2"/>
<keyword evidence="3" id="KW-1185">Reference proteome</keyword>
<name>H1Z2L2_9EURY</name>
<keyword evidence="1" id="KW-0812">Transmembrane</keyword>
<evidence type="ECO:0000313" key="3">
    <source>
        <dbReference type="Proteomes" id="UP000005741"/>
    </source>
</evidence>
<dbReference type="AlphaFoldDB" id="H1Z2L2"/>
<sequence>MKKIIYGKNGPKYATAAILMFILIISPSIAAEVLTIDPVAVPQKPGGGIIELSGTSSLSPGTELTWLFANENSLIADSYPDSMDWQYEKKGTTNVFRGDENSRWIVQLDTKELIPGYYSFGITGNEALAERIIIFDNESRVADNQKLSEISPDIDYYASPNSKFVPDRSSELLSEMIEIFDCDMPSGHISSEEPVVIGNNINIDFFTIPARSAGLWLYSAFPDCNYRYFTYTGSDSYCGRCTISFNREVTSGLTPGDYYIFVEISGRHRSDLFNGDEDEYYDYLTTTPEPGDIRDWSDPKEQIIESPRSSVALEEILKANEEESKFMRFKIKVIEPWISLDDTGDLFSGEDILVSGRTNFEEKTVLTAEILPTGDNPIQKDGVLIRDIEVKIDEFGDKRFQTLFDSSAIVPGEYIIRVSDRDYRLAEDNAVIEVIDNIYNREEKEEETLIVKSYSVDPVSKTVVKLNEPAKKSPLLPVTILTGIVCIFIVLYSATLRRKRR</sequence>
<evidence type="ECO:0000313" key="2">
    <source>
        <dbReference type="EMBL" id="EHQ36415.1"/>
    </source>
</evidence>
<organism evidence="2 3">
    <name type="scientific">Methanoplanus limicola DSM 2279</name>
    <dbReference type="NCBI Taxonomy" id="937775"/>
    <lineage>
        <taxon>Archaea</taxon>
        <taxon>Methanobacteriati</taxon>
        <taxon>Methanobacteriota</taxon>
        <taxon>Stenosarchaea group</taxon>
        <taxon>Methanomicrobia</taxon>
        <taxon>Methanomicrobiales</taxon>
        <taxon>Methanomicrobiaceae</taxon>
        <taxon>Methanoplanus</taxon>
    </lineage>
</organism>
<gene>
    <name evidence="2" type="ORF">Metlim_2362</name>
</gene>
<evidence type="ECO:0000256" key="1">
    <source>
        <dbReference type="SAM" id="Phobius"/>
    </source>
</evidence>